<dbReference type="SMART" id="SM00226">
    <property type="entry name" value="LMWPc"/>
    <property type="match status" value="1"/>
</dbReference>
<dbReference type="InterPro" id="IPR050318">
    <property type="entry name" value="DENR/SUI1_TIF"/>
</dbReference>
<evidence type="ECO:0000256" key="4">
    <source>
        <dbReference type="SAM" id="MobiDB-lite"/>
    </source>
</evidence>
<keyword evidence="3" id="KW-0648">Protein biosynthesis</keyword>
<dbReference type="GO" id="GO:0006417">
    <property type="term" value="P:regulation of translation"/>
    <property type="evidence" value="ECO:0007669"/>
    <property type="project" value="UniProtKB-KW"/>
</dbReference>
<name>A0A6C2YJ99_9BACT</name>
<dbReference type="EMBL" id="LR593887">
    <property type="protein sequence ID" value="VTR98064.1"/>
    <property type="molecule type" value="Genomic_DNA"/>
</dbReference>
<keyword evidence="7" id="KW-1185">Reference proteome</keyword>
<dbReference type="PROSITE" id="PS50296">
    <property type="entry name" value="SUI1"/>
    <property type="match status" value="1"/>
</dbReference>
<evidence type="ECO:0000256" key="1">
    <source>
        <dbReference type="ARBA" id="ARBA00005422"/>
    </source>
</evidence>
<evidence type="ECO:0000313" key="6">
    <source>
        <dbReference type="EMBL" id="VIP01319.1"/>
    </source>
</evidence>
<organism evidence="6">
    <name type="scientific">Tuwongella immobilis</name>
    <dbReference type="NCBI Taxonomy" id="692036"/>
    <lineage>
        <taxon>Bacteria</taxon>
        <taxon>Pseudomonadati</taxon>
        <taxon>Planctomycetota</taxon>
        <taxon>Planctomycetia</taxon>
        <taxon>Gemmatales</taxon>
        <taxon>Gemmataceae</taxon>
        <taxon>Tuwongella</taxon>
    </lineage>
</organism>
<dbReference type="CDD" id="cd11567">
    <property type="entry name" value="YciH_like"/>
    <property type="match status" value="1"/>
</dbReference>
<evidence type="ECO:0000259" key="5">
    <source>
        <dbReference type="PROSITE" id="PS50296"/>
    </source>
</evidence>
<dbReference type="InParanoid" id="A0A6C2YJ99"/>
<dbReference type="PANTHER" id="PTHR12789:SF0">
    <property type="entry name" value="DENSITY-REGULATED PROTEIN"/>
    <property type="match status" value="1"/>
</dbReference>
<dbReference type="PANTHER" id="PTHR12789">
    <property type="entry name" value="DENSITY-REGULATED PROTEIN HOMOLOG"/>
    <property type="match status" value="1"/>
</dbReference>
<dbReference type="GO" id="GO:0002188">
    <property type="term" value="P:translation reinitiation"/>
    <property type="evidence" value="ECO:0007669"/>
    <property type="project" value="TreeGrafter"/>
</dbReference>
<keyword evidence="2" id="KW-0810">Translation regulation</keyword>
<dbReference type="AlphaFoldDB" id="A0A6C2YJ99"/>
<dbReference type="GO" id="GO:0001731">
    <property type="term" value="P:formation of translation preinitiation complex"/>
    <property type="evidence" value="ECO:0007669"/>
    <property type="project" value="TreeGrafter"/>
</dbReference>
<dbReference type="KEGG" id="tim:GMBLW1_26410"/>
<dbReference type="GO" id="GO:0003743">
    <property type="term" value="F:translation initiation factor activity"/>
    <property type="evidence" value="ECO:0007669"/>
    <property type="project" value="UniProtKB-KW"/>
</dbReference>
<evidence type="ECO:0000256" key="3">
    <source>
        <dbReference type="ARBA" id="ARBA00022917"/>
    </source>
</evidence>
<dbReference type="Proteomes" id="UP000464378">
    <property type="component" value="Chromosome"/>
</dbReference>
<dbReference type="InterPro" id="IPR005872">
    <property type="entry name" value="SUI1_arc_bac"/>
</dbReference>
<gene>
    <name evidence="6" type="ORF">GMBLW1_26410</name>
</gene>
<evidence type="ECO:0000256" key="2">
    <source>
        <dbReference type="ARBA" id="ARBA00022845"/>
    </source>
</evidence>
<accession>A0A6C2YJ99</accession>
<dbReference type="SUPFAM" id="SSF52788">
    <property type="entry name" value="Phosphotyrosine protein phosphatases I"/>
    <property type="match status" value="1"/>
</dbReference>
<sequence>MAKTPPKTLLFLGTGNHHRSRLAEILFNQIAGKFGLNWRAISRGIALDAEPGVKGPMAAKAVEALKKAGIVAMLDTARAPMTVTASELTAADHRILIHAPSQATLLRERFPEFTGEIESWSIEVTPELLTRLEAEITGLLTRMLNGGAMPEAPPEPPPAKPAKPAKKHIVKIRRETAGRRGKGVTVILDLPLNEHQMEQLATQLKNRCGTGGTVKDGTIEIQGDQRDKLTIELEKLGYQVKRAGG</sequence>
<dbReference type="GO" id="GO:0003729">
    <property type="term" value="F:mRNA binding"/>
    <property type="evidence" value="ECO:0007669"/>
    <property type="project" value="TreeGrafter"/>
</dbReference>
<dbReference type="Gene3D" id="3.40.50.2300">
    <property type="match status" value="1"/>
</dbReference>
<dbReference type="SUPFAM" id="SSF55159">
    <property type="entry name" value="eIF1-like"/>
    <property type="match status" value="1"/>
</dbReference>
<dbReference type="RefSeq" id="WP_197740652.1">
    <property type="nucleotide sequence ID" value="NZ_LR593887.1"/>
</dbReference>
<feature type="region of interest" description="Disordered" evidence="4">
    <location>
        <begin position="148"/>
        <end position="167"/>
    </location>
</feature>
<evidence type="ECO:0000313" key="7">
    <source>
        <dbReference type="Proteomes" id="UP000464378"/>
    </source>
</evidence>
<dbReference type="InterPro" id="IPR023485">
    <property type="entry name" value="Ptyr_pPase"/>
</dbReference>
<dbReference type="Gene3D" id="3.30.780.10">
    <property type="entry name" value="SUI1-like domain"/>
    <property type="match status" value="1"/>
</dbReference>
<proteinExistence type="inferred from homology"/>
<feature type="domain" description="SUI1" evidence="5">
    <location>
        <begin position="174"/>
        <end position="237"/>
    </location>
</feature>
<reference evidence="6" key="1">
    <citation type="submission" date="2019-04" db="EMBL/GenBank/DDBJ databases">
        <authorList>
            <consortium name="Science for Life Laboratories"/>
        </authorList>
    </citation>
    <scope>NUCLEOTIDE SEQUENCE</scope>
    <source>
        <strain evidence="6">MBLW1</strain>
    </source>
</reference>
<dbReference type="InterPro" id="IPR001950">
    <property type="entry name" value="SUI1"/>
</dbReference>
<comment type="similarity">
    <text evidence="1">Belongs to the SUI1 family.</text>
</comment>
<protein>
    <recommendedName>
        <fullName evidence="5">SUI1 domain-containing protein</fullName>
    </recommendedName>
</protein>
<dbReference type="Pfam" id="PF01253">
    <property type="entry name" value="SUI1"/>
    <property type="match status" value="1"/>
</dbReference>
<dbReference type="EMBL" id="LR586016">
    <property type="protein sequence ID" value="VIP01319.1"/>
    <property type="molecule type" value="Genomic_DNA"/>
</dbReference>
<feature type="compositionally biased region" description="Pro residues" evidence="4">
    <location>
        <begin position="151"/>
        <end position="161"/>
    </location>
</feature>
<dbReference type="InterPro" id="IPR036196">
    <property type="entry name" value="Ptyr_pPase_sf"/>
</dbReference>
<keyword evidence="6" id="KW-0396">Initiation factor</keyword>
<dbReference type="InterPro" id="IPR036877">
    <property type="entry name" value="SUI1_dom_sf"/>
</dbReference>